<evidence type="ECO:0000256" key="2">
    <source>
        <dbReference type="SAM" id="Phobius"/>
    </source>
</evidence>
<feature type="compositionally biased region" description="Low complexity" evidence="1">
    <location>
        <begin position="1"/>
        <end position="25"/>
    </location>
</feature>
<organism evidence="4 5">
    <name type="scientific">Kribbella pittospori</name>
    <dbReference type="NCBI Taxonomy" id="722689"/>
    <lineage>
        <taxon>Bacteria</taxon>
        <taxon>Bacillati</taxon>
        <taxon>Actinomycetota</taxon>
        <taxon>Actinomycetes</taxon>
        <taxon>Propionibacteriales</taxon>
        <taxon>Kribbellaceae</taxon>
        <taxon>Kribbella</taxon>
    </lineage>
</organism>
<evidence type="ECO:0000313" key="5">
    <source>
        <dbReference type="Proteomes" id="UP000291144"/>
    </source>
</evidence>
<protein>
    <recommendedName>
        <fullName evidence="3">DUF7144 domain-containing protein</fullName>
    </recommendedName>
</protein>
<feature type="transmembrane region" description="Helical" evidence="2">
    <location>
        <begin position="117"/>
        <end position="137"/>
    </location>
</feature>
<dbReference type="Proteomes" id="UP000291144">
    <property type="component" value="Unassembled WGS sequence"/>
</dbReference>
<keyword evidence="5" id="KW-1185">Reference proteome</keyword>
<evidence type="ECO:0000256" key="1">
    <source>
        <dbReference type="SAM" id="MobiDB-lite"/>
    </source>
</evidence>
<dbReference type="InterPro" id="IPR055568">
    <property type="entry name" value="DUF7144"/>
</dbReference>
<keyword evidence="2" id="KW-1133">Transmembrane helix</keyword>
<evidence type="ECO:0000259" key="3">
    <source>
        <dbReference type="Pfam" id="PF23636"/>
    </source>
</evidence>
<feature type="transmembrane region" description="Helical" evidence="2">
    <location>
        <begin position="93"/>
        <end position="110"/>
    </location>
</feature>
<dbReference type="Pfam" id="PF23636">
    <property type="entry name" value="DUF7144"/>
    <property type="match status" value="1"/>
</dbReference>
<dbReference type="OrthoDB" id="4482242at2"/>
<feature type="transmembrane region" description="Helical" evidence="2">
    <location>
        <begin position="143"/>
        <end position="161"/>
    </location>
</feature>
<feature type="domain" description="DUF7144" evidence="3">
    <location>
        <begin position="49"/>
        <end position="163"/>
    </location>
</feature>
<name>A0A4V2MBT7_9ACTN</name>
<reference evidence="4 5" key="1">
    <citation type="submission" date="2019-02" db="EMBL/GenBank/DDBJ databases">
        <title>Kribbella capetownensis sp. nov. and Kribbella speibonae sp. nov., isolated from soil.</title>
        <authorList>
            <person name="Curtis S.M."/>
            <person name="Norton I."/>
            <person name="Everest G.J."/>
            <person name="Meyers P.R."/>
        </authorList>
    </citation>
    <scope>NUCLEOTIDE SEQUENCE [LARGE SCALE GENOMIC DNA]</scope>
    <source>
        <strain evidence="4 5">NRRL B-24813</strain>
    </source>
</reference>
<feature type="transmembrane region" description="Helical" evidence="2">
    <location>
        <begin position="49"/>
        <end position="73"/>
    </location>
</feature>
<keyword evidence="2" id="KW-0472">Membrane</keyword>
<dbReference type="AlphaFoldDB" id="A0A4V2MBT7"/>
<sequence>MSETDANPTAANATPANPAAANPTAARHRQPPGPGEVEVPEWPSRWVGWILFAGVMMIVLGMFHAFQGFIALFEDDYYLVGRRGLTIHLNYTGWGWIHLFMGLVVIAAGIGLLNGRLWGRIVGVILAVISLMVNVAFLAAYPLWSTIMIAVDILVIWALTVHGDEMRVIREGSPDVSP</sequence>
<evidence type="ECO:0000313" key="4">
    <source>
        <dbReference type="EMBL" id="TCC64442.1"/>
    </source>
</evidence>
<feature type="region of interest" description="Disordered" evidence="1">
    <location>
        <begin position="1"/>
        <end position="37"/>
    </location>
</feature>
<accession>A0A4V2MBT7</accession>
<comment type="caution">
    <text evidence="4">The sequence shown here is derived from an EMBL/GenBank/DDBJ whole genome shotgun (WGS) entry which is preliminary data.</text>
</comment>
<dbReference type="EMBL" id="SJKB01000002">
    <property type="protein sequence ID" value="TCC64442.1"/>
    <property type="molecule type" value="Genomic_DNA"/>
</dbReference>
<keyword evidence="2" id="KW-0812">Transmembrane</keyword>
<gene>
    <name evidence="4" type="ORF">E0H73_08565</name>
</gene>
<dbReference type="RefSeq" id="WP_131352947.1">
    <property type="nucleotide sequence ID" value="NZ_SJKB01000002.1"/>
</dbReference>
<proteinExistence type="predicted"/>